<accession>A0A2X2CYG3</accession>
<organism evidence="1 2">
    <name type="scientific">Pseudomonas luteola</name>
    <dbReference type="NCBI Taxonomy" id="47886"/>
    <lineage>
        <taxon>Bacteria</taxon>
        <taxon>Pseudomonadati</taxon>
        <taxon>Pseudomonadota</taxon>
        <taxon>Gammaproteobacteria</taxon>
        <taxon>Pseudomonadales</taxon>
        <taxon>Pseudomonadaceae</taxon>
        <taxon>Pseudomonas</taxon>
    </lineage>
</organism>
<dbReference type="GeneID" id="300269634"/>
<dbReference type="AlphaFoldDB" id="A0A2X2CYG3"/>
<sequence>MSKKNQLTKLVDNPTVTAIFNSGLSALPFGGLVASIMGTDAAGRQMDMVHRAAIRMQTDLQNHINSQKRITNEQLKMIQEVTLAVRESSSEAKTEYLINAFRNTLENGSTLGDYQAIQLGRFIRDISADEIAFLIEAKSEKYSEGIRNAGPTEPTNNGFLLVRDPEAKLIFMSLIRLGLLEESRPNSIGGSPYALNSWAIHLLDLLMPKAWEKSSDIDS</sequence>
<evidence type="ECO:0000313" key="2">
    <source>
        <dbReference type="Proteomes" id="UP000250443"/>
    </source>
</evidence>
<reference evidence="1 2" key="1">
    <citation type="submission" date="2018-06" db="EMBL/GenBank/DDBJ databases">
        <authorList>
            <consortium name="Pathogen Informatics"/>
            <person name="Doyle S."/>
        </authorList>
    </citation>
    <scope>NUCLEOTIDE SEQUENCE [LARGE SCALE GENOMIC DNA]</scope>
    <source>
        <strain evidence="1 2">NCTC11842</strain>
    </source>
</reference>
<name>A0A2X2CYG3_PSELU</name>
<evidence type="ECO:0000313" key="1">
    <source>
        <dbReference type="EMBL" id="SPZ04975.1"/>
    </source>
</evidence>
<protein>
    <submittedName>
        <fullName evidence="1">Uncharacterized protein</fullName>
    </submittedName>
</protein>
<dbReference type="Proteomes" id="UP000250443">
    <property type="component" value="Unassembled WGS sequence"/>
</dbReference>
<dbReference type="RefSeq" id="WP_074828822.1">
    <property type="nucleotide sequence ID" value="NZ_DALZQD010000020.1"/>
</dbReference>
<dbReference type="EMBL" id="UAUF01000010">
    <property type="protein sequence ID" value="SPZ04975.1"/>
    <property type="molecule type" value="Genomic_DNA"/>
</dbReference>
<proteinExistence type="predicted"/>
<gene>
    <name evidence="1" type="ORF">NCTC11842_01496</name>
</gene>